<dbReference type="Pfam" id="PF02469">
    <property type="entry name" value="Fasciclin"/>
    <property type="match status" value="1"/>
</dbReference>
<keyword evidence="6" id="KW-0654">Proteoglycan</keyword>
<dbReference type="PANTHER" id="PTHR32077">
    <property type="entry name" value="FASCICLIN-LIKE ARABINOGALACTAN PROTEIN"/>
    <property type="match status" value="1"/>
</dbReference>
<keyword evidence="4" id="KW-0336">GPI-anchor</keyword>
<organism evidence="12 13">
    <name type="scientific">Escallonia herrerae</name>
    <dbReference type="NCBI Taxonomy" id="1293975"/>
    <lineage>
        <taxon>Eukaryota</taxon>
        <taxon>Viridiplantae</taxon>
        <taxon>Streptophyta</taxon>
        <taxon>Embryophyta</taxon>
        <taxon>Tracheophyta</taxon>
        <taxon>Spermatophyta</taxon>
        <taxon>Magnoliopsida</taxon>
        <taxon>eudicotyledons</taxon>
        <taxon>Gunneridae</taxon>
        <taxon>Pentapetalae</taxon>
        <taxon>asterids</taxon>
        <taxon>campanulids</taxon>
        <taxon>Escalloniales</taxon>
        <taxon>Escalloniaceae</taxon>
        <taxon>Escallonia</taxon>
    </lineage>
</organism>
<dbReference type="GO" id="GO:0098552">
    <property type="term" value="C:side of membrane"/>
    <property type="evidence" value="ECO:0007669"/>
    <property type="project" value="UniProtKB-KW"/>
</dbReference>
<dbReference type="GO" id="GO:0005886">
    <property type="term" value="C:plasma membrane"/>
    <property type="evidence" value="ECO:0007669"/>
    <property type="project" value="UniProtKB-SubCell"/>
</dbReference>
<evidence type="ECO:0000256" key="1">
    <source>
        <dbReference type="ARBA" id="ARBA00004609"/>
    </source>
</evidence>
<feature type="compositionally biased region" description="Low complexity" evidence="10">
    <location>
        <begin position="213"/>
        <end position="227"/>
    </location>
</feature>
<dbReference type="InterPro" id="IPR045003">
    <property type="entry name" value="FLA_A"/>
</dbReference>
<comment type="subcellular location">
    <subcellularLocation>
        <location evidence="1">Cell membrane</location>
        <topology evidence="1">Lipid-anchor</topology>
        <topology evidence="1">GPI-anchor</topology>
    </subcellularLocation>
</comment>
<comment type="caution">
    <text evidence="12">The sequence shown here is derived from an EMBL/GenBank/DDBJ whole genome shotgun (WGS) entry which is preliminary data.</text>
</comment>
<keyword evidence="13" id="KW-1185">Reference proteome</keyword>
<keyword evidence="7" id="KW-0472">Membrane</keyword>
<protein>
    <recommendedName>
        <fullName evidence="11">FAS1 domain-containing protein</fullName>
    </recommendedName>
</protein>
<dbReference type="PANTHER" id="PTHR32077:SF65">
    <property type="entry name" value="FASCICLIN-LIKE ARABINOGALACTAN PROTEIN 11"/>
    <property type="match status" value="1"/>
</dbReference>
<dbReference type="Gene3D" id="2.30.180.10">
    <property type="entry name" value="FAS1 domain"/>
    <property type="match status" value="1"/>
</dbReference>
<evidence type="ECO:0000256" key="8">
    <source>
        <dbReference type="ARBA" id="ARBA00023180"/>
    </source>
</evidence>
<keyword evidence="3" id="KW-1003">Cell membrane</keyword>
<dbReference type="GO" id="GO:0009834">
    <property type="term" value="P:plant-type secondary cell wall biogenesis"/>
    <property type="evidence" value="ECO:0007669"/>
    <property type="project" value="TreeGrafter"/>
</dbReference>
<comment type="similarity">
    <text evidence="2">Belongs to the fasciclin-like AGP family.</text>
</comment>
<evidence type="ECO:0000259" key="11">
    <source>
        <dbReference type="PROSITE" id="PS50213"/>
    </source>
</evidence>
<dbReference type="SUPFAM" id="SSF82153">
    <property type="entry name" value="FAS1 domain"/>
    <property type="match status" value="1"/>
</dbReference>
<evidence type="ECO:0000256" key="6">
    <source>
        <dbReference type="ARBA" id="ARBA00022974"/>
    </source>
</evidence>
<dbReference type="AlphaFoldDB" id="A0AA89BJ07"/>
<gene>
    <name evidence="12" type="ORF">RJ639_030598</name>
</gene>
<evidence type="ECO:0000256" key="3">
    <source>
        <dbReference type="ARBA" id="ARBA00022475"/>
    </source>
</evidence>
<evidence type="ECO:0000256" key="10">
    <source>
        <dbReference type="SAM" id="MobiDB-lite"/>
    </source>
</evidence>
<accession>A0AA89BJ07</accession>
<dbReference type="FunFam" id="2.30.180.10:FF:000006">
    <property type="entry name" value="Fasciclin-like arabinogalactan protein 11"/>
    <property type="match status" value="1"/>
</dbReference>
<dbReference type="PROSITE" id="PS50213">
    <property type="entry name" value="FAS1"/>
    <property type="match status" value="1"/>
</dbReference>
<dbReference type="EMBL" id="JAVXUP010000096">
    <property type="protein sequence ID" value="KAK3038432.1"/>
    <property type="molecule type" value="Genomic_DNA"/>
</dbReference>
<evidence type="ECO:0000256" key="9">
    <source>
        <dbReference type="ARBA" id="ARBA00024686"/>
    </source>
</evidence>
<feature type="domain" description="FAS1" evidence="11">
    <location>
        <begin position="48"/>
        <end position="192"/>
    </location>
</feature>
<dbReference type="SMART" id="SM00554">
    <property type="entry name" value="FAS1"/>
    <property type="match status" value="1"/>
</dbReference>
<evidence type="ECO:0000256" key="7">
    <source>
        <dbReference type="ARBA" id="ARBA00023136"/>
    </source>
</evidence>
<keyword evidence="4" id="KW-0449">Lipoprotein</keyword>
<feature type="region of interest" description="Disordered" evidence="10">
    <location>
        <begin position="204"/>
        <end position="227"/>
    </location>
</feature>
<feature type="non-terminal residue" evidence="12">
    <location>
        <position position="254"/>
    </location>
</feature>
<dbReference type="Proteomes" id="UP001188597">
    <property type="component" value="Unassembled WGS sequence"/>
</dbReference>
<dbReference type="InterPro" id="IPR036378">
    <property type="entry name" value="FAS1_dom_sf"/>
</dbReference>
<evidence type="ECO:0000256" key="4">
    <source>
        <dbReference type="ARBA" id="ARBA00022622"/>
    </source>
</evidence>
<keyword evidence="5" id="KW-0732">Signal</keyword>
<name>A0AA89BJ07_9ASTE</name>
<reference evidence="12" key="1">
    <citation type="submission" date="2022-12" db="EMBL/GenBank/DDBJ databases">
        <title>Draft genome assemblies for two species of Escallonia (Escalloniales).</title>
        <authorList>
            <person name="Chanderbali A."/>
            <person name="Dervinis C."/>
            <person name="Anghel I."/>
            <person name="Soltis D."/>
            <person name="Soltis P."/>
            <person name="Zapata F."/>
        </authorList>
    </citation>
    <scope>NUCLEOTIDE SEQUENCE</scope>
    <source>
        <strain evidence="12">UCBG64.0493</strain>
        <tissue evidence="12">Leaf</tissue>
    </source>
</reference>
<evidence type="ECO:0000313" key="12">
    <source>
        <dbReference type="EMBL" id="KAK3038432.1"/>
    </source>
</evidence>
<keyword evidence="8" id="KW-0325">Glycoprotein</keyword>
<comment type="function">
    <text evidence="9">May be a cell surface adhesion protein.</text>
</comment>
<evidence type="ECO:0000256" key="5">
    <source>
        <dbReference type="ARBA" id="ARBA00022729"/>
    </source>
</evidence>
<sequence>STLSTHKTKTKGKMKQLLSSVSLLVIIFLSCTKGMAQSPAQAPAPSGPDNFTGILEKAGQYTIFIRLLKSTQVGDQINTQLNNSNQGLTIFAPTDNAFSNLKSGTLNSLTDQQKVQLVQFHVIPSFLSASQFQTASNPLRTQAGGGSNAQFPLNVTTSGNQVNITTGIVNATLANTVYTDNQLAVYQVDQVLLPLDFFVTPAPAPAPSKPKKGSPADSAAGSSDDASVDSSCAKCAGNVMFYMSLAFVSFCYLP</sequence>
<proteinExistence type="inferred from homology"/>
<evidence type="ECO:0000313" key="13">
    <source>
        <dbReference type="Proteomes" id="UP001188597"/>
    </source>
</evidence>
<dbReference type="InterPro" id="IPR000782">
    <property type="entry name" value="FAS1_domain"/>
</dbReference>
<evidence type="ECO:0000256" key="2">
    <source>
        <dbReference type="ARBA" id="ARBA00007843"/>
    </source>
</evidence>